<dbReference type="PROSITE" id="PS51332">
    <property type="entry name" value="B12_BINDING"/>
    <property type="match status" value="1"/>
</dbReference>
<evidence type="ECO:0000313" key="5">
    <source>
        <dbReference type="Proteomes" id="UP001326715"/>
    </source>
</evidence>
<gene>
    <name evidence="2" type="ORF">SAMN05661012_06031</name>
    <name evidence="3" type="ORF">SR876_33510</name>
</gene>
<dbReference type="Proteomes" id="UP000183788">
    <property type="component" value="Unassembled WGS sequence"/>
</dbReference>
<dbReference type="Gene3D" id="3.40.50.280">
    <property type="entry name" value="Cobalamin-binding domain"/>
    <property type="match status" value="1"/>
</dbReference>
<reference evidence="2 4" key="1">
    <citation type="submission" date="2016-11" db="EMBL/GenBank/DDBJ databases">
        <authorList>
            <person name="Jaros S."/>
            <person name="Januszkiewicz K."/>
            <person name="Wedrychowicz H."/>
        </authorList>
    </citation>
    <scope>NUCLEOTIDE SEQUENCE [LARGE SCALE GENOMIC DNA]</scope>
    <source>
        <strain evidence="2 4">DSM 784</strain>
    </source>
</reference>
<protein>
    <submittedName>
        <fullName evidence="3">Cobalamin-dependent protein</fullName>
    </submittedName>
    <submittedName>
        <fullName evidence="2">Methylaspartate mutase sigma subunit</fullName>
    </submittedName>
</protein>
<dbReference type="OrthoDB" id="8482131at2"/>
<dbReference type="InterPro" id="IPR006158">
    <property type="entry name" value="Cobalamin-bd"/>
</dbReference>
<dbReference type="GO" id="GO:0046872">
    <property type="term" value="F:metal ion binding"/>
    <property type="evidence" value="ECO:0007669"/>
    <property type="project" value="InterPro"/>
</dbReference>
<reference evidence="3 5" key="2">
    <citation type="submission" date="2023-11" db="EMBL/GenBank/DDBJ databases">
        <title>MicrobeMod: A computational toolkit for identifying prokaryotic methylation and restriction-modification with nanopore sequencing.</title>
        <authorList>
            <person name="Crits-Christoph A."/>
            <person name="Kang S.C."/>
            <person name="Lee H."/>
            <person name="Ostrov N."/>
        </authorList>
    </citation>
    <scope>NUCLEOTIDE SEQUENCE [LARGE SCALE GENOMIC DNA]</scope>
    <source>
        <strain evidence="3 5">ATCC 23090</strain>
    </source>
</reference>
<evidence type="ECO:0000313" key="3">
    <source>
        <dbReference type="EMBL" id="WQG89852.1"/>
    </source>
</evidence>
<name>A0A1K1SS90_9BACT</name>
<evidence type="ECO:0000313" key="2">
    <source>
        <dbReference type="EMBL" id="SFW87162.1"/>
    </source>
</evidence>
<dbReference type="STRING" id="1004.SAMN05661012_06031"/>
<evidence type="ECO:0000259" key="1">
    <source>
        <dbReference type="PROSITE" id="PS51332"/>
    </source>
</evidence>
<feature type="domain" description="B12-binding" evidence="1">
    <location>
        <begin position="2"/>
        <end position="137"/>
    </location>
</feature>
<dbReference type="EMBL" id="FPIZ01000031">
    <property type="protein sequence ID" value="SFW87162.1"/>
    <property type="molecule type" value="Genomic_DNA"/>
</dbReference>
<proteinExistence type="predicted"/>
<dbReference type="GO" id="GO:0031419">
    <property type="term" value="F:cobalamin binding"/>
    <property type="evidence" value="ECO:0007669"/>
    <property type="project" value="InterPro"/>
</dbReference>
<sequence>MKPIALLTTIPSDSHNWNLFFIQLFLQENGFEVINLGPSVPYDLLTEACISHQPDMLIVSTINGHGYIEGKELIKRVKELDSMQEKPVFIGGKLSTDVNMSYLYAVELESAGYTRAYCNDQDLQDFGQRLQHIKEQAMVARQA</sequence>
<dbReference type="AlphaFoldDB" id="A0A1K1SS90"/>
<accession>A0A1K1SS90</accession>
<dbReference type="InterPro" id="IPR036724">
    <property type="entry name" value="Cobalamin-bd_sf"/>
</dbReference>
<dbReference type="EMBL" id="CP140154">
    <property type="protein sequence ID" value="WQG89852.1"/>
    <property type="molecule type" value="Genomic_DNA"/>
</dbReference>
<dbReference type="RefSeq" id="WP_072365589.1">
    <property type="nucleotide sequence ID" value="NZ_CP139972.1"/>
</dbReference>
<evidence type="ECO:0000313" key="4">
    <source>
        <dbReference type="Proteomes" id="UP000183788"/>
    </source>
</evidence>
<dbReference type="Proteomes" id="UP001326715">
    <property type="component" value="Chromosome"/>
</dbReference>
<dbReference type="CDD" id="cd02065">
    <property type="entry name" value="B12-binding_like"/>
    <property type="match status" value="1"/>
</dbReference>
<keyword evidence="5" id="KW-1185">Reference proteome</keyword>
<dbReference type="Pfam" id="PF02310">
    <property type="entry name" value="B12-binding"/>
    <property type="match status" value="1"/>
</dbReference>
<organism evidence="2 4">
    <name type="scientific">Chitinophaga sancti</name>
    <dbReference type="NCBI Taxonomy" id="1004"/>
    <lineage>
        <taxon>Bacteria</taxon>
        <taxon>Pseudomonadati</taxon>
        <taxon>Bacteroidota</taxon>
        <taxon>Chitinophagia</taxon>
        <taxon>Chitinophagales</taxon>
        <taxon>Chitinophagaceae</taxon>
        <taxon>Chitinophaga</taxon>
    </lineage>
</organism>
<dbReference type="SUPFAM" id="SSF52242">
    <property type="entry name" value="Cobalamin (vitamin B12)-binding domain"/>
    <property type="match status" value="1"/>
</dbReference>